<reference evidence="2" key="1">
    <citation type="submission" date="2022-11" db="UniProtKB">
        <authorList>
            <consortium name="WormBaseParasite"/>
        </authorList>
    </citation>
    <scope>IDENTIFICATION</scope>
</reference>
<sequence length="171" mass="18830">MCLIALVFSDDPQKCGDGYDPCPAGYTCEGDKCVKKIPPTTTTTKKPSTPKPSKPKIKNLKNIHFQNDVVREVVVSGVFHHSCATRDNVVGKEMTLKTVAGVYIHSYVTRLILLVFVQMCLIALVFSDDPQKCGDEYEGCKDGYKCEDDECVKIVPPTTTTTKKPLPTKPS</sequence>
<name>A0A915LGU7_MELJA</name>
<evidence type="ECO:0000313" key="2">
    <source>
        <dbReference type="WBParaSite" id="scaffold11974_cov150.g16005"/>
    </source>
</evidence>
<organism evidence="1 2">
    <name type="scientific">Meloidogyne javanica</name>
    <name type="common">Root-knot nematode worm</name>
    <dbReference type="NCBI Taxonomy" id="6303"/>
    <lineage>
        <taxon>Eukaryota</taxon>
        <taxon>Metazoa</taxon>
        <taxon>Ecdysozoa</taxon>
        <taxon>Nematoda</taxon>
        <taxon>Chromadorea</taxon>
        <taxon>Rhabditida</taxon>
        <taxon>Tylenchina</taxon>
        <taxon>Tylenchomorpha</taxon>
        <taxon>Tylenchoidea</taxon>
        <taxon>Meloidogynidae</taxon>
        <taxon>Meloidogyninae</taxon>
        <taxon>Meloidogyne</taxon>
        <taxon>Meloidogyne incognita group</taxon>
    </lineage>
</organism>
<accession>A0A915LGU7</accession>
<dbReference type="AlphaFoldDB" id="A0A915LGU7"/>
<proteinExistence type="predicted"/>
<dbReference type="Proteomes" id="UP000887561">
    <property type="component" value="Unplaced"/>
</dbReference>
<dbReference type="WBParaSite" id="scaffold11974_cov150.g16005">
    <property type="protein sequence ID" value="scaffold11974_cov150.g16005"/>
    <property type="gene ID" value="scaffold11974_cov150.g16005"/>
</dbReference>
<evidence type="ECO:0000313" key="1">
    <source>
        <dbReference type="Proteomes" id="UP000887561"/>
    </source>
</evidence>
<keyword evidence="1" id="KW-1185">Reference proteome</keyword>
<protein>
    <submittedName>
        <fullName evidence="2">Uncharacterized protein</fullName>
    </submittedName>
</protein>